<organism evidence="2 3">
    <name type="scientific">Methylomonas subterranea</name>
    <dbReference type="NCBI Taxonomy" id="2952225"/>
    <lineage>
        <taxon>Bacteria</taxon>
        <taxon>Pseudomonadati</taxon>
        <taxon>Pseudomonadota</taxon>
        <taxon>Gammaproteobacteria</taxon>
        <taxon>Methylococcales</taxon>
        <taxon>Methylococcaceae</taxon>
        <taxon>Methylomonas</taxon>
    </lineage>
</organism>
<comment type="caution">
    <text evidence="2">The sequence shown here is derived from an EMBL/GenBank/DDBJ whole genome shotgun (WGS) entry which is preliminary data.</text>
</comment>
<keyword evidence="3" id="KW-1185">Reference proteome</keyword>
<name>A0ABT1TAZ7_9GAMM</name>
<evidence type="ECO:0000313" key="2">
    <source>
        <dbReference type="EMBL" id="MCQ8102643.1"/>
    </source>
</evidence>
<accession>A0ABT1TAZ7</accession>
<dbReference type="RefSeq" id="WP_256600251.1">
    <property type="nucleotide sequence ID" value="NZ_JANIBJ010000001.1"/>
</dbReference>
<sequence length="389" mass="43286">MKKNRPDSVKVALYGMDPRSYKTMELYLKGPCRGIAEVVAEADAQVNIIDADFATASDILADCRRKAPERPVVLLSLQRLKIENTYFVQKPVNAEQLTTVLSQLKPVKKVSPAPVSEKPSQTTPNTAQQSGPEVSRPVAAKPAKPRSAFENNEGGYTAFLGTLMDIDFQDAKQLLSASFDAKKHFLSYVLSACKVAAHQGKAQQLNSIWKPLLIFPDTRQIWLDADDKQLRVFAGVEQNKMFAANISLVPIDADSVKAGKAKDKFQDLETFIWKLAIWTSKGRFPRGIDPNLPISLKYWPNFTRLLLIPDAMRMTSLLLKGTYTPLEVVKVLDVKPQYAFAFISACHCLGILSQSRPSIDSVQTPKPDLPKPNKKQTLFSKILNKLRGD</sequence>
<dbReference type="Proteomes" id="UP001524499">
    <property type="component" value="Unassembled WGS sequence"/>
</dbReference>
<feature type="region of interest" description="Disordered" evidence="1">
    <location>
        <begin position="111"/>
        <end position="149"/>
    </location>
</feature>
<proteinExistence type="predicted"/>
<dbReference type="EMBL" id="JANIBJ010000001">
    <property type="protein sequence ID" value="MCQ8102643.1"/>
    <property type="molecule type" value="Genomic_DNA"/>
</dbReference>
<protein>
    <submittedName>
        <fullName evidence="2">Uncharacterized protein</fullName>
    </submittedName>
</protein>
<reference evidence="2 3" key="1">
    <citation type="submission" date="2022-07" db="EMBL/GenBank/DDBJ databases">
        <title>Methylomonas rivi sp. nov., Methylomonas rosea sp. nov., Methylomonas aureus sp. nov. and Methylomonas subterranea sp. nov., four novel methanotrophs isolated from a freshwater creek and the deep terrestrial subsurface.</title>
        <authorList>
            <person name="Abin C."/>
            <person name="Sankaranarayanan K."/>
            <person name="Garner C."/>
            <person name="Sindelar R."/>
            <person name="Kotary K."/>
            <person name="Garner R."/>
            <person name="Barclay S."/>
            <person name="Lawson P."/>
            <person name="Krumholz L."/>
        </authorList>
    </citation>
    <scope>NUCLEOTIDE SEQUENCE [LARGE SCALE GENOMIC DNA]</scope>
    <source>
        <strain evidence="2 3">SURF-2</strain>
    </source>
</reference>
<gene>
    <name evidence="2" type="ORF">NP590_00890</name>
</gene>
<feature type="compositionally biased region" description="Polar residues" evidence="1">
    <location>
        <begin position="118"/>
        <end position="132"/>
    </location>
</feature>
<evidence type="ECO:0000313" key="3">
    <source>
        <dbReference type="Proteomes" id="UP001524499"/>
    </source>
</evidence>
<evidence type="ECO:0000256" key="1">
    <source>
        <dbReference type="SAM" id="MobiDB-lite"/>
    </source>
</evidence>